<sequence length="100" mass="11781">MVQRDEEKRLNKIIKPIYLGQNEPSKIYEKSDSWLIRVDRLRSFGHLSKETKILFTYEGPEAATSYQEKALSRVLKEIQCQKVEVLEHRDINGIRQFSEG</sequence>
<dbReference type="EMBL" id="QEWW01000003">
    <property type="protein sequence ID" value="PWD86342.1"/>
    <property type="molecule type" value="Genomic_DNA"/>
</dbReference>
<reference evidence="1" key="1">
    <citation type="journal article" date="2018" name="Genome Announc.">
        <title>Ignatzschineria cameli sp. nov., isolated from necrotic foot tissue of dromedaries (Camelus dromedarius) and associated maggots (Wohlfahrtia species) in Dubai.</title>
        <authorList>
            <person name="Tsang C.C."/>
            <person name="Tang J.Y."/>
            <person name="Fong J.Y."/>
            <person name="Kinne J."/>
            <person name="Lee H.H."/>
            <person name="Joseph M."/>
            <person name="Jose S."/>
            <person name="Schuster R.K."/>
            <person name="Tang Y."/>
            <person name="Sivakumar S."/>
            <person name="Chen J.H."/>
            <person name="Teng J.L."/>
            <person name="Lau S.K."/>
            <person name="Wernery U."/>
            <person name="Woo P.C."/>
        </authorList>
    </citation>
    <scope>NUCLEOTIDE SEQUENCE</scope>
    <source>
        <strain evidence="1">UAE-HKU57</strain>
        <strain evidence="2">UAE-HKU58</strain>
    </source>
</reference>
<dbReference type="Proteomes" id="UP000245217">
    <property type="component" value="Unassembled WGS sequence"/>
</dbReference>
<proteinExistence type="predicted"/>
<accession>A0A2U2ARB6</accession>
<dbReference type="AlphaFoldDB" id="A0A2U2ARB6"/>
<gene>
    <name evidence="1" type="ORF">DC077_06285</name>
    <name evidence="2" type="ORF">DC078_05640</name>
</gene>
<dbReference type="Proteomes" id="UP000245059">
    <property type="component" value="Unassembled WGS sequence"/>
</dbReference>
<evidence type="ECO:0000313" key="4">
    <source>
        <dbReference type="Proteomes" id="UP000245217"/>
    </source>
</evidence>
<reference evidence="3 4" key="2">
    <citation type="submission" date="2018-05" db="EMBL/GenBank/DDBJ databases">
        <title>Ignatzschineria dubaiensis sp. nov., isolated from necrotic foot tissues of dromedaries (Camelus dromedarius) and associated maggots in Dubai, United Arab Emirates.</title>
        <authorList>
            <person name="Tsang C.C."/>
            <person name="Tang J.Y.M."/>
            <person name="Fong J.Y.H."/>
            <person name="Kinne J."/>
            <person name="Lee H.H."/>
            <person name="Joseph M."/>
            <person name="Jose S."/>
            <person name="Schuster R.K."/>
            <person name="Tang Y."/>
            <person name="Sivakumar S."/>
            <person name="Chen J.H.K."/>
            <person name="Teng J.L.L."/>
            <person name="Lau S.K.P."/>
            <person name="Wernery U."/>
            <person name="Woo P.C.Y."/>
        </authorList>
    </citation>
    <scope>NUCLEOTIDE SEQUENCE [LARGE SCALE GENOMIC DNA]</scope>
    <source>
        <strain evidence="3">UAE-HKU57</strain>
        <strain evidence="4">UAE-HKU58</strain>
    </source>
</reference>
<protein>
    <submittedName>
        <fullName evidence="1">Uncharacterized protein</fullName>
    </submittedName>
</protein>
<evidence type="ECO:0000313" key="1">
    <source>
        <dbReference type="EMBL" id="PWD86342.1"/>
    </source>
</evidence>
<dbReference type="EMBL" id="QEWV01000004">
    <property type="protein sequence ID" value="PWD92508.1"/>
    <property type="molecule type" value="Genomic_DNA"/>
</dbReference>
<comment type="caution">
    <text evidence="1">The sequence shown here is derived from an EMBL/GenBank/DDBJ whole genome shotgun (WGS) entry which is preliminary data.</text>
</comment>
<name>A0A2U2ARB6_9GAMM</name>
<evidence type="ECO:0000313" key="3">
    <source>
        <dbReference type="Proteomes" id="UP000245059"/>
    </source>
</evidence>
<organism evidence="1 3">
    <name type="scientific">Ignatzschineria cameli</name>
    <dbReference type="NCBI Taxonomy" id="2182793"/>
    <lineage>
        <taxon>Bacteria</taxon>
        <taxon>Pseudomonadati</taxon>
        <taxon>Pseudomonadota</taxon>
        <taxon>Gammaproteobacteria</taxon>
        <taxon>Cardiobacteriales</taxon>
        <taxon>Ignatzschineriaceae</taxon>
        <taxon>Ignatzschineria</taxon>
    </lineage>
</organism>
<evidence type="ECO:0000313" key="2">
    <source>
        <dbReference type="EMBL" id="PWD92508.1"/>
    </source>
</evidence>
<keyword evidence="4" id="KW-1185">Reference proteome</keyword>